<feature type="region of interest" description="Disordered" evidence="1">
    <location>
        <begin position="454"/>
        <end position="484"/>
    </location>
</feature>
<proteinExistence type="predicted"/>
<dbReference type="PANTHER" id="PTHR34835">
    <property type="entry name" value="OS07G0283600 PROTEIN-RELATED"/>
    <property type="match status" value="1"/>
</dbReference>
<evidence type="ECO:0000313" key="2">
    <source>
        <dbReference type="EMBL" id="SPC77447.1"/>
    </source>
</evidence>
<feature type="compositionally biased region" description="Polar residues" evidence="1">
    <location>
        <begin position="358"/>
        <end position="415"/>
    </location>
</feature>
<dbReference type="CDD" id="cd00084">
    <property type="entry name" value="HMG-box_SF"/>
    <property type="match status" value="1"/>
</dbReference>
<feature type="compositionally biased region" description="Low complexity" evidence="1">
    <location>
        <begin position="470"/>
        <end position="484"/>
    </location>
</feature>
<evidence type="ECO:0008006" key="3">
    <source>
        <dbReference type="Google" id="ProtNLM"/>
    </source>
</evidence>
<evidence type="ECO:0000256" key="1">
    <source>
        <dbReference type="SAM" id="MobiDB-lite"/>
    </source>
</evidence>
<name>A0A2N9EEQ5_FAGSY</name>
<feature type="compositionally biased region" description="Basic and acidic residues" evidence="1">
    <location>
        <begin position="265"/>
        <end position="293"/>
    </location>
</feature>
<sequence>MSPEEKAPFKEQARADFARYHQQRVKSLAIQEKYEHRELNSRCAPNRVRRLFKKFDEAKKEAVRSLGFASWLDIGCGKIDHKLCLFILDKIKVPRFALELNSQSVLLTPEQVGYMFRVAYIWPDSLECALGAKDAVVDAGFKEKIVLFLLATVFCPTTSLKIPMGYLHVIKDIDRVNEYNWALFVFNKLQDGVIEYKLHGNKAYICGCIYFLQVLFYDKVVAGLRVLPLSKRPPIRLSVWTQRRVKLLQHYLKRQGGYNKAKLLGTDDDHPTKNEKEAKKEEKKKSHVIDDGSKVEQHNKAEGIILEELREDVKCMKLQLTALTGLVTETMHKGVASMITELLTTLKSDILQEIAKGTTPSVPNTPFAQQGDPNTPSTHQGVHNTPSTNQGVHNTPSTHQGVHNTPSTHQGQGDPNSPLAHNGLFDFPSLEISGVVLKYSDFQTQAEYLAEKKKRQINGESYADPMNKGKQQPVRRQPVQKVRR</sequence>
<protein>
    <recommendedName>
        <fullName evidence="3">Aminotransferase-like plant mobile domain-containing protein</fullName>
    </recommendedName>
</protein>
<gene>
    <name evidence="2" type="ORF">FSB_LOCUS5329</name>
</gene>
<dbReference type="EMBL" id="OIVN01000272">
    <property type="protein sequence ID" value="SPC77447.1"/>
    <property type="molecule type" value="Genomic_DNA"/>
</dbReference>
<feature type="region of interest" description="Disordered" evidence="1">
    <location>
        <begin position="357"/>
        <end position="422"/>
    </location>
</feature>
<dbReference type="AlphaFoldDB" id="A0A2N9EEQ5"/>
<reference evidence="2" key="1">
    <citation type="submission" date="2018-02" db="EMBL/GenBank/DDBJ databases">
        <authorList>
            <person name="Cohen D.B."/>
            <person name="Kent A.D."/>
        </authorList>
    </citation>
    <scope>NUCLEOTIDE SEQUENCE</scope>
</reference>
<organism evidence="2">
    <name type="scientific">Fagus sylvatica</name>
    <name type="common">Beechnut</name>
    <dbReference type="NCBI Taxonomy" id="28930"/>
    <lineage>
        <taxon>Eukaryota</taxon>
        <taxon>Viridiplantae</taxon>
        <taxon>Streptophyta</taxon>
        <taxon>Embryophyta</taxon>
        <taxon>Tracheophyta</taxon>
        <taxon>Spermatophyta</taxon>
        <taxon>Magnoliopsida</taxon>
        <taxon>eudicotyledons</taxon>
        <taxon>Gunneridae</taxon>
        <taxon>Pentapetalae</taxon>
        <taxon>rosids</taxon>
        <taxon>fabids</taxon>
        <taxon>Fagales</taxon>
        <taxon>Fagaceae</taxon>
        <taxon>Fagus</taxon>
    </lineage>
</organism>
<accession>A0A2N9EEQ5</accession>
<feature type="region of interest" description="Disordered" evidence="1">
    <location>
        <begin position="262"/>
        <end position="293"/>
    </location>
</feature>